<evidence type="ECO:0000313" key="1">
    <source>
        <dbReference type="EMBL" id="MDV2419919.1"/>
    </source>
</evidence>
<reference evidence="1" key="1">
    <citation type="submission" date="2023-08" db="EMBL/GenBank/DDBJ databases">
        <title>Genomic characterization of the C. tuberculostearicum species complex, a ubiquitous member of the human skin microbiome.</title>
        <authorList>
            <person name="Ahmed N."/>
            <person name="Deming C."/>
            <person name="Conlan S."/>
            <person name="Segre J."/>
        </authorList>
    </citation>
    <scope>NUCLEOTIDE SEQUENCE</scope>
    <source>
        <strain evidence="1">CTNIH22</strain>
    </source>
</reference>
<dbReference type="AlphaFoldDB" id="A0AAE4NLD3"/>
<sequence>MHSSEPSIGKYHYPEYSEFDQRRIEANNAIVGLLAGSRLATNALQLSQGSQVPLSEMFPAVTHVERFNLVVEDARNILLDAERHLANLAIPYAQSLQEDHLQRTIKVLQDHGLNLSHPEGAPTNRLNASNLHEIFFHTCDEHVGRATSDVDSRSSMLEIFHLLRKIRNANTHSGGRVSSSIRNDINSLSEDALSHWKKINQGKTPQDIQGNDGKISLTAEHIFTEFSVIKQLGRLAQTSFIEVMPAEYFAKVSIEHFVRSTSKQKNSDGWKRSLERLTKRLFPKGLNQLETVAREEGHWTRAQW</sequence>
<gene>
    <name evidence="1" type="ORF">RAE03_09070</name>
</gene>
<organism evidence="1 2">
    <name type="scientific">Corynebacterium tuberculostearicum</name>
    <dbReference type="NCBI Taxonomy" id="38304"/>
    <lineage>
        <taxon>Bacteria</taxon>
        <taxon>Bacillati</taxon>
        <taxon>Actinomycetota</taxon>
        <taxon>Actinomycetes</taxon>
        <taxon>Mycobacteriales</taxon>
        <taxon>Corynebacteriaceae</taxon>
        <taxon>Corynebacterium</taxon>
    </lineage>
</organism>
<dbReference type="Proteomes" id="UP001185706">
    <property type="component" value="Unassembled WGS sequence"/>
</dbReference>
<proteinExistence type="predicted"/>
<evidence type="ECO:0000313" key="2">
    <source>
        <dbReference type="Proteomes" id="UP001185706"/>
    </source>
</evidence>
<dbReference type="EMBL" id="JAVBIB010000014">
    <property type="protein sequence ID" value="MDV2419919.1"/>
    <property type="molecule type" value="Genomic_DNA"/>
</dbReference>
<protein>
    <submittedName>
        <fullName evidence="1">Uncharacterized protein</fullName>
    </submittedName>
</protein>
<name>A0AAE4NLD3_9CORY</name>
<dbReference type="RefSeq" id="WP_259887095.1">
    <property type="nucleotide sequence ID" value="NZ_JAVBIB010000014.1"/>
</dbReference>
<accession>A0AAE4NLD3</accession>
<comment type="caution">
    <text evidence="1">The sequence shown here is derived from an EMBL/GenBank/DDBJ whole genome shotgun (WGS) entry which is preliminary data.</text>
</comment>